<dbReference type="Gene3D" id="2.60.40.4060">
    <property type="entry name" value="Reeler domain"/>
    <property type="match status" value="1"/>
</dbReference>
<dbReference type="STRING" id="6689.A0A423U4I6"/>
<comment type="caution">
    <text evidence="2">The sequence shown here is derived from an EMBL/GenBank/DDBJ whole genome shotgun (WGS) entry which is preliminary data.</text>
</comment>
<proteinExistence type="predicted"/>
<name>A0A423U4I6_PENVA</name>
<dbReference type="GO" id="GO:0016020">
    <property type="term" value="C:membrane"/>
    <property type="evidence" value="ECO:0007669"/>
    <property type="project" value="TreeGrafter"/>
</dbReference>
<reference evidence="2 3" key="1">
    <citation type="submission" date="2018-04" db="EMBL/GenBank/DDBJ databases">
        <authorList>
            <person name="Zhang X."/>
            <person name="Yuan J."/>
            <person name="Li F."/>
            <person name="Xiang J."/>
        </authorList>
    </citation>
    <scope>NUCLEOTIDE SEQUENCE [LARGE SCALE GENOMIC DNA]</scope>
    <source>
        <tissue evidence="2">Muscle</tissue>
    </source>
</reference>
<dbReference type="Pfam" id="PF02014">
    <property type="entry name" value="Reeler"/>
    <property type="match status" value="1"/>
</dbReference>
<evidence type="ECO:0000313" key="2">
    <source>
        <dbReference type="EMBL" id="ROT83607.1"/>
    </source>
</evidence>
<dbReference type="OrthoDB" id="2419613at2759"/>
<dbReference type="InterPro" id="IPR002861">
    <property type="entry name" value="Reeler_dom"/>
</dbReference>
<dbReference type="EMBL" id="QCYY01000661">
    <property type="protein sequence ID" value="ROT83607.1"/>
    <property type="molecule type" value="Genomic_DNA"/>
</dbReference>
<accession>A0A423U4I6</accession>
<evidence type="ECO:0000259" key="1">
    <source>
        <dbReference type="PROSITE" id="PS51019"/>
    </source>
</evidence>
<dbReference type="AlphaFoldDB" id="A0A423U4I6"/>
<dbReference type="PROSITE" id="PS51019">
    <property type="entry name" value="REELIN"/>
    <property type="match status" value="1"/>
</dbReference>
<organism evidence="2 3">
    <name type="scientific">Penaeus vannamei</name>
    <name type="common">Whiteleg shrimp</name>
    <name type="synonym">Litopenaeus vannamei</name>
    <dbReference type="NCBI Taxonomy" id="6689"/>
    <lineage>
        <taxon>Eukaryota</taxon>
        <taxon>Metazoa</taxon>
        <taxon>Ecdysozoa</taxon>
        <taxon>Arthropoda</taxon>
        <taxon>Crustacea</taxon>
        <taxon>Multicrustacea</taxon>
        <taxon>Malacostraca</taxon>
        <taxon>Eumalacostraca</taxon>
        <taxon>Eucarida</taxon>
        <taxon>Decapoda</taxon>
        <taxon>Dendrobranchiata</taxon>
        <taxon>Penaeoidea</taxon>
        <taxon>Penaeidae</taxon>
        <taxon>Penaeus</taxon>
    </lineage>
</organism>
<keyword evidence="3" id="KW-1185">Reference proteome</keyword>
<dbReference type="InterPro" id="IPR051237">
    <property type="entry name" value="Ferric-chelate_Red/DefProt"/>
</dbReference>
<dbReference type="InterPro" id="IPR042307">
    <property type="entry name" value="Reeler_sf"/>
</dbReference>
<dbReference type="CDD" id="cd08544">
    <property type="entry name" value="Reeler"/>
    <property type="match status" value="1"/>
</dbReference>
<protein>
    <submittedName>
        <fullName evidence="2">Putative ferric-chelate reductase 1-like</fullName>
    </submittedName>
</protein>
<sequence>MVVLTLQKSNGGPCDYSTPPLIKLHFTPVTISGPPFKGFFVQAQDSHTGDWLGEFLDEGPVKTHPECSAITHADKARKKHIRLTWRAPRSGSGSVTFTGTVLERYDKYWSDMVAQVVPSRRHF</sequence>
<dbReference type="Proteomes" id="UP000283509">
    <property type="component" value="Unassembled WGS sequence"/>
</dbReference>
<gene>
    <name evidence="2" type="ORF">C7M84_023206</name>
</gene>
<evidence type="ECO:0000313" key="3">
    <source>
        <dbReference type="Proteomes" id="UP000283509"/>
    </source>
</evidence>
<feature type="domain" description="Reelin" evidence="1">
    <location>
        <begin position="1"/>
        <end position="123"/>
    </location>
</feature>
<dbReference type="PANTHER" id="PTHR45828:SF40">
    <property type="entry name" value="REELIN DOMAIN-CONTAINING PROTEIN"/>
    <property type="match status" value="1"/>
</dbReference>
<reference evidence="2 3" key="2">
    <citation type="submission" date="2019-01" db="EMBL/GenBank/DDBJ databases">
        <title>The decoding of complex shrimp genome reveals the adaptation for benthos swimmer, frequently molting mechanism and breeding impact on genome.</title>
        <authorList>
            <person name="Sun Y."/>
            <person name="Gao Y."/>
            <person name="Yu Y."/>
        </authorList>
    </citation>
    <scope>NUCLEOTIDE SEQUENCE [LARGE SCALE GENOMIC DNA]</scope>
    <source>
        <tissue evidence="2">Muscle</tissue>
    </source>
</reference>
<dbReference type="PANTHER" id="PTHR45828">
    <property type="entry name" value="CYTOCHROME B561/FERRIC REDUCTASE TRANSMEMBRANE"/>
    <property type="match status" value="1"/>
</dbReference>